<keyword evidence="1" id="KW-1133">Transmembrane helix</keyword>
<feature type="transmembrane region" description="Helical" evidence="1">
    <location>
        <begin position="60"/>
        <end position="79"/>
    </location>
</feature>
<name>U3A187_VIBPR</name>
<feature type="transmembrane region" description="Helical" evidence="1">
    <location>
        <begin position="91"/>
        <end position="111"/>
    </location>
</feature>
<protein>
    <submittedName>
        <fullName evidence="2">Uncharacterized protein</fullName>
    </submittedName>
</protein>
<sequence length="112" mass="12058">MSDEHANQEKTSKADHVGAFSAAFGLSYALTSVFSALLVVIKESSESVHHVLAVITGHHWVTHGLLDILLFVGLGLWLYRSRGDQHMAVDALIAIIVGSTLVSTLIIAGYFI</sequence>
<organism evidence="2 3">
    <name type="scientific">Vibrio proteolyticus NBRC 13287</name>
    <dbReference type="NCBI Taxonomy" id="1219065"/>
    <lineage>
        <taxon>Bacteria</taxon>
        <taxon>Pseudomonadati</taxon>
        <taxon>Pseudomonadota</taxon>
        <taxon>Gammaproteobacteria</taxon>
        <taxon>Vibrionales</taxon>
        <taxon>Vibrionaceae</taxon>
        <taxon>Vibrio</taxon>
    </lineage>
</organism>
<evidence type="ECO:0000256" key="1">
    <source>
        <dbReference type="SAM" id="Phobius"/>
    </source>
</evidence>
<evidence type="ECO:0000313" key="2">
    <source>
        <dbReference type="EMBL" id="GAD67450.1"/>
    </source>
</evidence>
<reference evidence="2 3" key="1">
    <citation type="submission" date="2013-09" db="EMBL/GenBank/DDBJ databases">
        <title>Whole genome shotgun sequence of Vibrio proteolyticus NBRC 13287.</title>
        <authorList>
            <person name="Isaki S."/>
            <person name="Hosoyama A."/>
            <person name="Numata M."/>
            <person name="Hashimoto M."/>
            <person name="Hosoyama Y."/>
            <person name="Tsuchikane K."/>
            <person name="Noguchi M."/>
            <person name="Hirakata S."/>
            <person name="Ichikawa N."/>
            <person name="Ohji S."/>
            <person name="Yamazoe A."/>
            <person name="Fujita N."/>
        </authorList>
    </citation>
    <scope>NUCLEOTIDE SEQUENCE [LARGE SCALE GENOMIC DNA]</scope>
    <source>
        <strain evidence="2 3">NBRC 13287</strain>
    </source>
</reference>
<dbReference type="AlphaFoldDB" id="U3A187"/>
<accession>U3A187</accession>
<dbReference type="eggNOG" id="ENOG50338KK">
    <property type="taxonomic scope" value="Bacteria"/>
</dbReference>
<feature type="transmembrane region" description="Helical" evidence="1">
    <location>
        <begin position="20"/>
        <end position="40"/>
    </location>
</feature>
<proteinExistence type="predicted"/>
<keyword evidence="3" id="KW-1185">Reference proteome</keyword>
<dbReference type="RefSeq" id="WP_021705421.1">
    <property type="nucleotide sequence ID" value="NZ_BATJ01000008.1"/>
</dbReference>
<dbReference type="Proteomes" id="UP000016570">
    <property type="component" value="Unassembled WGS sequence"/>
</dbReference>
<gene>
    <name evidence="2" type="ORF">VPR01S_08_00330</name>
</gene>
<evidence type="ECO:0000313" key="3">
    <source>
        <dbReference type="Proteomes" id="UP000016570"/>
    </source>
</evidence>
<comment type="caution">
    <text evidence="2">The sequence shown here is derived from an EMBL/GenBank/DDBJ whole genome shotgun (WGS) entry which is preliminary data.</text>
</comment>
<keyword evidence="1" id="KW-0472">Membrane</keyword>
<dbReference type="EMBL" id="BATJ01000008">
    <property type="protein sequence ID" value="GAD67450.1"/>
    <property type="molecule type" value="Genomic_DNA"/>
</dbReference>
<keyword evidence="1" id="KW-0812">Transmembrane</keyword>